<reference evidence="3 4" key="1">
    <citation type="submission" date="2019-06" db="EMBL/GenBank/DDBJ databases">
        <title>Sorghum-associated microbial communities from plants grown in Nebraska, USA.</title>
        <authorList>
            <person name="Schachtman D."/>
        </authorList>
    </citation>
    <scope>NUCLEOTIDE SEQUENCE [LARGE SCALE GENOMIC DNA]</scope>
    <source>
        <strain evidence="3 4">110</strain>
    </source>
</reference>
<dbReference type="SUPFAM" id="SSF50494">
    <property type="entry name" value="Trypsin-like serine proteases"/>
    <property type="match status" value="1"/>
</dbReference>
<dbReference type="PROSITE" id="PS50878">
    <property type="entry name" value="RT_POL"/>
    <property type="match status" value="1"/>
</dbReference>
<dbReference type="InterPro" id="IPR043502">
    <property type="entry name" value="DNA/RNA_pol_sf"/>
</dbReference>
<dbReference type="PANTHER" id="PTHR34047">
    <property type="entry name" value="NUCLEAR INTRON MATURASE 1, MITOCHONDRIAL-RELATED"/>
    <property type="match status" value="1"/>
</dbReference>
<comment type="similarity">
    <text evidence="1">Belongs to the bacterial reverse transcriptase family.</text>
</comment>
<evidence type="ECO:0000313" key="4">
    <source>
        <dbReference type="Proteomes" id="UP000316437"/>
    </source>
</evidence>
<keyword evidence="4" id="KW-1185">Reference proteome</keyword>
<keyword evidence="3" id="KW-0808">Transferase</keyword>
<dbReference type="InterPro" id="IPR009003">
    <property type="entry name" value="Peptidase_S1_PA"/>
</dbReference>
<sequence length="830" mass="96634">MSNFSYNLNDHQETVLKSNTVRLEPNFRGTTKSIKGTGVVYKTLDNSGIHYIFTALHCLFGKRNGETFTDESIFESVQIFRQVENGNYQEFNVKKENIIALKDQDLALILIDFTKSAVRDAHLVSDNLAQIIIGKSTYKGYYNSYGYPQFMDNNPHNLLFHYKLSANGTNFINLECKTNINAEEAKEKISGYSGAGLFQSNKAILSGIITQISDENGFASSIIAKKIDVELINRVLEERDNKLCKVQCIDDTSKITLEKDGSLVNYEKVIINGCELNIWRALKRLKQDLKDDWFQDPLNFRFLLSKKTFYDRVKNYIGKLDVYQPTAVAKHFTVPKSGFSTRPTIETSFIDRVIYQAYADKLAEKLDFILHRQIYSFRYNSGRNSVKYMYHYSIEQWKKYVFQTKFVLNEKYPYLVVADITNFFENINTKLLLDYLESLVHDYVIKSETGELLRIINSIGKLITKWNEKQVNSEFGIPQNRDASSFLANLYLNKIDQIMIYSNCHQHYYRYMDDIRIVCETKAEAIKAIYDLSVALRELGLNLNSSKTTILDYNDINDRNRIKEFLPDSLIQIEQINSLLSTKRKRDVQIAVHMTYKLFLDAVESNIDHEDKYIQRRKIAFCITKLQLFARTKGLKDCIDFKKIIEFVLKELENQPWLTSSFIKLLMSIDKSYFKLSDFDQIKKIINNNLKNIYESQTYFLWLFMSFMKHDDKNLIRMAIDNIKSTNQVNQANTAGSYIYLASINWRNYKQVMLSAFNKGNLAENYFLQRNALIALRNVNPKELKNEIILGDLKDLHEKLYDEKLEEFVSDLPQLKVSDIIKNTAPLISL</sequence>
<gene>
    <name evidence="3" type="ORF">FB551_1440</name>
</gene>
<feature type="domain" description="Reverse transcriptase" evidence="2">
    <location>
        <begin position="315"/>
        <end position="570"/>
    </location>
</feature>
<dbReference type="GO" id="GO:0003964">
    <property type="term" value="F:RNA-directed DNA polymerase activity"/>
    <property type="evidence" value="ECO:0007669"/>
    <property type="project" value="UniProtKB-KW"/>
</dbReference>
<keyword evidence="3" id="KW-0548">Nucleotidyltransferase</keyword>
<dbReference type="Pfam" id="PF00078">
    <property type="entry name" value="RVT_1"/>
    <property type="match status" value="1"/>
</dbReference>
<name>A0A543EJK3_9FLAO</name>
<evidence type="ECO:0000313" key="3">
    <source>
        <dbReference type="EMBL" id="TQM21746.1"/>
    </source>
</evidence>
<dbReference type="SUPFAM" id="SSF56672">
    <property type="entry name" value="DNA/RNA polymerases"/>
    <property type="match status" value="1"/>
</dbReference>
<dbReference type="InterPro" id="IPR051083">
    <property type="entry name" value="GrpII_Intron_Splice-Mob/Def"/>
</dbReference>
<evidence type="ECO:0000256" key="1">
    <source>
        <dbReference type="ARBA" id="ARBA00034120"/>
    </source>
</evidence>
<organism evidence="3 4">
    <name type="scientific">Chryseobacterium aquifrigidense</name>
    <dbReference type="NCBI Taxonomy" id="558021"/>
    <lineage>
        <taxon>Bacteria</taxon>
        <taxon>Pseudomonadati</taxon>
        <taxon>Bacteroidota</taxon>
        <taxon>Flavobacteriia</taxon>
        <taxon>Flavobacteriales</taxon>
        <taxon>Weeksellaceae</taxon>
        <taxon>Chryseobacterium group</taxon>
        <taxon>Chryseobacterium</taxon>
    </lineage>
</organism>
<protein>
    <submittedName>
        <fullName evidence="3">Retron-type reverse transcriptase</fullName>
    </submittedName>
</protein>
<dbReference type="InterPro" id="IPR000477">
    <property type="entry name" value="RT_dom"/>
</dbReference>
<keyword evidence="3" id="KW-0695">RNA-directed DNA polymerase</keyword>
<comment type="caution">
    <text evidence="3">The sequence shown here is derived from an EMBL/GenBank/DDBJ whole genome shotgun (WGS) entry which is preliminary data.</text>
</comment>
<evidence type="ECO:0000259" key="2">
    <source>
        <dbReference type="PROSITE" id="PS50878"/>
    </source>
</evidence>
<dbReference type="PANTHER" id="PTHR34047:SF8">
    <property type="entry name" value="PROTEIN YKFC"/>
    <property type="match status" value="1"/>
</dbReference>
<dbReference type="CDD" id="cd01646">
    <property type="entry name" value="RT_Bac_retron_I"/>
    <property type="match status" value="1"/>
</dbReference>
<dbReference type="AlphaFoldDB" id="A0A543EJK3"/>
<accession>A0A543EJK3</accession>
<proteinExistence type="inferred from homology"/>
<dbReference type="EMBL" id="VFPD01000001">
    <property type="protein sequence ID" value="TQM21746.1"/>
    <property type="molecule type" value="Genomic_DNA"/>
</dbReference>
<dbReference type="Proteomes" id="UP000316437">
    <property type="component" value="Unassembled WGS sequence"/>
</dbReference>